<comment type="caution">
    <text evidence="1">The sequence shown here is derived from an EMBL/GenBank/DDBJ whole genome shotgun (WGS) entry which is preliminary data.</text>
</comment>
<organism evidence="1 2">
    <name type="scientific">Slackia equolifaciens</name>
    <dbReference type="NCBI Taxonomy" id="498718"/>
    <lineage>
        <taxon>Bacteria</taxon>
        <taxon>Bacillati</taxon>
        <taxon>Actinomycetota</taxon>
        <taxon>Coriobacteriia</taxon>
        <taxon>Eggerthellales</taxon>
        <taxon>Eggerthellaceae</taxon>
        <taxon>Slackia</taxon>
    </lineage>
</organism>
<dbReference type="Proteomes" id="UP000269591">
    <property type="component" value="Unassembled WGS sequence"/>
</dbReference>
<evidence type="ECO:0000313" key="2">
    <source>
        <dbReference type="Proteomes" id="UP000269591"/>
    </source>
</evidence>
<dbReference type="EMBL" id="QIBX01000034">
    <property type="protein sequence ID" value="RNL37227.1"/>
    <property type="molecule type" value="Genomic_DNA"/>
</dbReference>
<sequence length="68" mass="7746">MGSILDLTLSEVLWLAGFNVLLFELPIACRKLVSRAALKEKRPLPRIDRCEGNRFERKATATMDTLQE</sequence>
<name>A0A3N0AQU9_9ACTN</name>
<keyword evidence="2" id="KW-1185">Reference proteome</keyword>
<dbReference type="AlphaFoldDB" id="A0A3N0AQU9"/>
<proteinExistence type="predicted"/>
<feature type="non-terminal residue" evidence="1">
    <location>
        <position position="68"/>
    </location>
</feature>
<gene>
    <name evidence="1" type="ORF">DMP06_11175</name>
</gene>
<evidence type="ECO:0000313" key="1">
    <source>
        <dbReference type="EMBL" id="RNL37227.1"/>
    </source>
</evidence>
<accession>A0A3N0AQU9</accession>
<reference evidence="2" key="1">
    <citation type="submission" date="2018-05" db="EMBL/GenBank/DDBJ databases">
        <title>Genome Sequencing of selected type strains of the family Eggerthellaceae.</title>
        <authorList>
            <person name="Danylec N."/>
            <person name="Stoll D.A."/>
            <person name="Doetsch A."/>
            <person name="Huch M."/>
        </authorList>
    </citation>
    <scope>NUCLEOTIDE SEQUENCE [LARGE SCALE GENOMIC DNA]</scope>
    <source>
        <strain evidence="2">DSM 24851</strain>
    </source>
</reference>
<protein>
    <submittedName>
        <fullName evidence="1">Uncharacterized protein</fullName>
    </submittedName>
</protein>